<dbReference type="AlphaFoldDB" id="A0A2K2DKZ4"/>
<evidence type="ECO:0000313" key="2">
    <source>
        <dbReference type="EnsemblPlants" id="PNT74946"/>
    </source>
</evidence>
<reference evidence="1 2" key="1">
    <citation type="journal article" date="2010" name="Nature">
        <title>Genome sequencing and analysis of the model grass Brachypodium distachyon.</title>
        <authorList>
            <consortium name="International Brachypodium Initiative"/>
        </authorList>
    </citation>
    <scope>NUCLEOTIDE SEQUENCE [LARGE SCALE GENOMIC DNA]</scope>
    <source>
        <strain evidence="1 2">Bd21</strain>
    </source>
</reference>
<dbReference type="Gramene" id="PNT74946">
    <property type="protein sequence ID" value="PNT74946"/>
    <property type="gene ID" value="BRADI_1g24796v3"/>
</dbReference>
<gene>
    <name evidence="1" type="ORF">BRADI_1g24796v3</name>
</gene>
<reference evidence="2" key="3">
    <citation type="submission" date="2018-08" db="UniProtKB">
        <authorList>
            <consortium name="EnsemblPlants"/>
        </authorList>
    </citation>
    <scope>IDENTIFICATION</scope>
    <source>
        <strain evidence="2">cv. Bd21</strain>
    </source>
</reference>
<dbReference type="EnsemblPlants" id="PNT74946">
    <property type="protein sequence ID" value="PNT74946"/>
    <property type="gene ID" value="BRADI_1g24796v3"/>
</dbReference>
<dbReference type="InParanoid" id="A0A2K2DKZ4"/>
<dbReference type="Proteomes" id="UP000008810">
    <property type="component" value="Chromosome 1"/>
</dbReference>
<protein>
    <submittedName>
        <fullName evidence="1 2">Uncharacterized protein</fullName>
    </submittedName>
</protein>
<evidence type="ECO:0000313" key="1">
    <source>
        <dbReference type="EMBL" id="PNT74946.1"/>
    </source>
</evidence>
<dbReference type="EMBL" id="CM000880">
    <property type="protein sequence ID" value="PNT74946.1"/>
    <property type="molecule type" value="Genomic_DNA"/>
</dbReference>
<accession>A0A2K2DKZ4</accession>
<evidence type="ECO:0000313" key="3">
    <source>
        <dbReference type="Proteomes" id="UP000008810"/>
    </source>
</evidence>
<organism evidence="1">
    <name type="scientific">Brachypodium distachyon</name>
    <name type="common">Purple false brome</name>
    <name type="synonym">Trachynia distachya</name>
    <dbReference type="NCBI Taxonomy" id="15368"/>
    <lineage>
        <taxon>Eukaryota</taxon>
        <taxon>Viridiplantae</taxon>
        <taxon>Streptophyta</taxon>
        <taxon>Embryophyta</taxon>
        <taxon>Tracheophyta</taxon>
        <taxon>Spermatophyta</taxon>
        <taxon>Magnoliopsida</taxon>
        <taxon>Liliopsida</taxon>
        <taxon>Poales</taxon>
        <taxon>Poaceae</taxon>
        <taxon>BOP clade</taxon>
        <taxon>Pooideae</taxon>
        <taxon>Stipodae</taxon>
        <taxon>Brachypodieae</taxon>
        <taxon>Brachypodium</taxon>
    </lineage>
</organism>
<proteinExistence type="predicted"/>
<keyword evidence="3" id="KW-1185">Reference proteome</keyword>
<name>A0A2K2DKZ4_BRADI</name>
<reference evidence="1" key="2">
    <citation type="submission" date="2017-06" db="EMBL/GenBank/DDBJ databases">
        <title>WGS assembly of Brachypodium distachyon.</title>
        <authorList>
            <consortium name="The International Brachypodium Initiative"/>
            <person name="Lucas S."/>
            <person name="Harmon-Smith M."/>
            <person name="Lail K."/>
            <person name="Tice H."/>
            <person name="Grimwood J."/>
            <person name="Bruce D."/>
            <person name="Barry K."/>
            <person name="Shu S."/>
            <person name="Lindquist E."/>
            <person name="Wang M."/>
            <person name="Pitluck S."/>
            <person name="Vogel J.P."/>
            <person name="Garvin D.F."/>
            <person name="Mockler T.C."/>
            <person name="Schmutz J."/>
            <person name="Rokhsar D."/>
            <person name="Bevan M.W."/>
        </authorList>
    </citation>
    <scope>NUCLEOTIDE SEQUENCE</scope>
    <source>
        <strain evidence="1">Bd21</strain>
    </source>
</reference>
<sequence length="71" mass="7903">MLLMNVKPSQQLDLFLQVRTAGTRGRWKLVIKLTNGSFFVLSTQLVLIDGRCDIANSEDTFSVGIIFSSVL</sequence>